<accession>A0A1H8H7M8</accession>
<dbReference type="Gene3D" id="2.60.120.260">
    <property type="entry name" value="Galactose-binding domain-like"/>
    <property type="match status" value="2"/>
</dbReference>
<keyword evidence="4" id="KW-1185">Reference proteome</keyword>
<dbReference type="STRING" id="1333845.SAMN04487895_101776"/>
<proteinExistence type="predicted"/>
<dbReference type="AlphaFoldDB" id="A0A1H8H7M8"/>
<gene>
    <name evidence="1" type="ORF">KP014_21395</name>
    <name evidence="2" type="ORF">SAMN04487895_101776</name>
</gene>
<organism evidence="2 3">
    <name type="scientific">Paenibacillus sophorae</name>
    <dbReference type="NCBI Taxonomy" id="1333845"/>
    <lineage>
        <taxon>Bacteria</taxon>
        <taxon>Bacillati</taxon>
        <taxon>Bacillota</taxon>
        <taxon>Bacilli</taxon>
        <taxon>Bacillales</taxon>
        <taxon>Paenibacillaceae</taxon>
        <taxon>Paenibacillus</taxon>
    </lineage>
</organism>
<reference evidence="2 3" key="1">
    <citation type="submission" date="2016-10" db="EMBL/GenBank/DDBJ databases">
        <authorList>
            <person name="de Groot N.N."/>
        </authorList>
    </citation>
    <scope>NUCLEOTIDE SEQUENCE [LARGE SCALE GENOMIC DNA]</scope>
    <source>
        <strain evidence="2 3">CGMCC 1.10238</strain>
    </source>
</reference>
<sequence length="575" mass="62631">MATIGQALTTPEAGWKRYEETSASFKYFGSSWVTSTSANYSGGASKYTTTASLHSVSFKFTGPKLRIVSYRGTDRNPAINLVIDGVSYTYSAQGVAGSMILLFDKTDLTNGTHTVVVSANDASATKIFEWDAIDIDSTGRLYHPDEVTDPKDLVVGKRIRCHYSASSNVVGAFSGLGQETSDFIPVASSATPNGDFYYIMCEDFNKNKILVADRNVQSNISWDVLNSAGIASGSGIQNILNAIPNITSDTSSLGIVTSDSLYANTSWARWKAFDGNGAVANHYGWCGAVINSGWLAYDFIVPKIINSYSLLPSQASPSVNNGCMPKNWTFEGWNGSQWIVLHQVTNEPSWGTAAVTTTRVYNFNNTTPYSKYRINISATISGTYEPVIGQMGMFENTNYSNTTRLLTGGITSTDKDNEWDKYIVNSTLGGTITAGDNNVWSWSGIYSWASTTTAAGGYRVIRGSGLANSYSNLATSSTAGFRPVLIIESNPQTRFLIKDQNEYKTFETSWNTISTTLPSKDTFISDGITDLAILNRKATIIHQVMSNNGTLGNGKTFKTTIDLNKYFEIQKLNMK</sequence>
<evidence type="ECO:0000313" key="1">
    <source>
        <dbReference type="EMBL" id="QWU14466.1"/>
    </source>
</evidence>
<dbReference type="OrthoDB" id="5291305at2"/>
<dbReference type="RefSeq" id="WP_036588544.1">
    <property type="nucleotide sequence ID" value="NZ_CP076607.1"/>
</dbReference>
<evidence type="ECO:0000313" key="3">
    <source>
        <dbReference type="Proteomes" id="UP000198809"/>
    </source>
</evidence>
<dbReference type="EMBL" id="CP076607">
    <property type="protein sequence ID" value="QWU14466.1"/>
    <property type="molecule type" value="Genomic_DNA"/>
</dbReference>
<reference evidence="1 4" key="2">
    <citation type="submission" date="2021-06" db="EMBL/GenBank/DDBJ databases">
        <title>Whole genome sequence of Paenibacillus sophorae DSM23020 for comparative genomics.</title>
        <authorList>
            <person name="Kim M.-J."/>
            <person name="Lee G."/>
            <person name="Shin J.-H."/>
        </authorList>
    </citation>
    <scope>NUCLEOTIDE SEQUENCE [LARGE SCALE GENOMIC DNA]</scope>
    <source>
        <strain evidence="1 4">DSM 23020</strain>
    </source>
</reference>
<dbReference type="EMBL" id="FODH01000001">
    <property type="protein sequence ID" value="SEN52014.1"/>
    <property type="molecule type" value="Genomic_DNA"/>
</dbReference>
<dbReference type="Proteomes" id="UP000683429">
    <property type="component" value="Chromosome"/>
</dbReference>
<evidence type="ECO:0000313" key="2">
    <source>
        <dbReference type="EMBL" id="SEN52014.1"/>
    </source>
</evidence>
<evidence type="ECO:0000313" key="4">
    <source>
        <dbReference type="Proteomes" id="UP000683429"/>
    </source>
</evidence>
<dbReference type="Proteomes" id="UP000198809">
    <property type="component" value="Unassembled WGS sequence"/>
</dbReference>
<protein>
    <recommendedName>
        <fullName evidence="5">F5/8 type C domain-containing protein</fullName>
    </recommendedName>
</protein>
<evidence type="ECO:0008006" key="5">
    <source>
        <dbReference type="Google" id="ProtNLM"/>
    </source>
</evidence>
<name>A0A1H8H7M8_9BACL</name>